<dbReference type="Proteomes" id="UP000807504">
    <property type="component" value="Unassembled WGS sequence"/>
</dbReference>
<reference evidence="1" key="1">
    <citation type="journal article" date="2020" name="bioRxiv">
        <title>Chromosome-level reference genome of the European wasp spider Argiope bruennichi: a resource for studies on range expansion and evolutionary adaptation.</title>
        <authorList>
            <person name="Sheffer M.M."/>
            <person name="Hoppe A."/>
            <person name="Krehenwinkel H."/>
            <person name="Uhl G."/>
            <person name="Kuss A.W."/>
            <person name="Jensen L."/>
            <person name="Jensen C."/>
            <person name="Gillespie R.G."/>
            <person name="Hoff K.J."/>
            <person name="Prost S."/>
        </authorList>
    </citation>
    <scope>NUCLEOTIDE SEQUENCE</scope>
</reference>
<dbReference type="AlphaFoldDB" id="A0A8T0EZH1"/>
<comment type="caution">
    <text evidence="1">The sequence shown here is derived from an EMBL/GenBank/DDBJ whole genome shotgun (WGS) entry which is preliminary data.</text>
</comment>
<protein>
    <submittedName>
        <fullName evidence="1">Uncharacterized protein</fullName>
    </submittedName>
</protein>
<accession>A0A8T0EZH1</accession>
<reference evidence="1" key="2">
    <citation type="submission" date="2020-06" db="EMBL/GenBank/DDBJ databases">
        <authorList>
            <person name="Sheffer M."/>
        </authorList>
    </citation>
    <scope>NUCLEOTIDE SEQUENCE</scope>
</reference>
<keyword evidence="2" id="KW-1185">Reference proteome</keyword>
<proteinExistence type="predicted"/>
<dbReference type="EMBL" id="JABXBU010000179">
    <property type="protein sequence ID" value="KAF8784197.1"/>
    <property type="molecule type" value="Genomic_DNA"/>
</dbReference>
<sequence length="95" mass="10970">EITDHKEEGGGVSKENEEVKTTCENRFQFLLKKIRRPITPSLSNELANPGGDHIPDKERQAISTTWKHLEGRETAGPEYRYRLTKDTIQCKQNFK</sequence>
<evidence type="ECO:0000313" key="2">
    <source>
        <dbReference type="Proteomes" id="UP000807504"/>
    </source>
</evidence>
<organism evidence="1 2">
    <name type="scientific">Argiope bruennichi</name>
    <name type="common">Wasp spider</name>
    <name type="synonym">Aranea bruennichi</name>
    <dbReference type="NCBI Taxonomy" id="94029"/>
    <lineage>
        <taxon>Eukaryota</taxon>
        <taxon>Metazoa</taxon>
        <taxon>Ecdysozoa</taxon>
        <taxon>Arthropoda</taxon>
        <taxon>Chelicerata</taxon>
        <taxon>Arachnida</taxon>
        <taxon>Araneae</taxon>
        <taxon>Araneomorphae</taxon>
        <taxon>Entelegynae</taxon>
        <taxon>Araneoidea</taxon>
        <taxon>Araneidae</taxon>
        <taxon>Argiope</taxon>
    </lineage>
</organism>
<feature type="non-terminal residue" evidence="1">
    <location>
        <position position="1"/>
    </location>
</feature>
<name>A0A8T0EZH1_ARGBR</name>
<gene>
    <name evidence="1" type="ORF">HNY73_011574</name>
</gene>
<evidence type="ECO:0000313" key="1">
    <source>
        <dbReference type="EMBL" id="KAF8784197.1"/>
    </source>
</evidence>